<dbReference type="PIRSF" id="PIRSF036934">
    <property type="entry name" value="TrpE-G"/>
    <property type="match status" value="1"/>
</dbReference>
<dbReference type="PRINTS" id="PR00097">
    <property type="entry name" value="ANTSNTHASEII"/>
</dbReference>
<feature type="domain" description="Anthranilate synthase component I N-terminal" evidence="6">
    <location>
        <begin position="42"/>
        <end position="200"/>
    </location>
</feature>
<dbReference type="CDD" id="cd01743">
    <property type="entry name" value="GATase1_Anthranilate_Synthase"/>
    <property type="match status" value="1"/>
</dbReference>
<evidence type="ECO:0000313" key="7">
    <source>
        <dbReference type="EMBL" id="KYF57754.1"/>
    </source>
</evidence>
<feature type="compositionally biased region" description="Basic and acidic residues" evidence="3">
    <location>
        <begin position="212"/>
        <end position="222"/>
    </location>
</feature>
<feature type="domain" description="Chorismate-utilising enzyme C-terminal" evidence="5">
    <location>
        <begin position="241"/>
        <end position="493"/>
    </location>
</feature>
<evidence type="ECO:0000313" key="8">
    <source>
        <dbReference type="Proteomes" id="UP000075604"/>
    </source>
</evidence>
<evidence type="ECO:0000256" key="3">
    <source>
        <dbReference type="SAM" id="MobiDB-lite"/>
    </source>
</evidence>
<dbReference type="InterPro" id="IPR005801">
    <property type="entry name" value="ADC_synthase"/>
</dbReference>
<dbReference type="Gene3D" id="3.60.120.10">
    <property type="entry name" value="Anthranilate synthase"/>
    <property type="match status" value="1"/>
</dbReference>
<dbReference type="NCBIfam" id="TIGR00566">
    <property type="entry name" value="trpG_papA"/>
    <property type="match status" value="1"/>
</dbReference>
<organism evidence="7 8">
    <name type="scientific">Sorangium cellulosum</name>
    <name type="common">Polyangium cellulosum</name>
    <dbReference type="NCBI Taxonomy" id="56"/>
    <lineage>
        <taxon>Bacteria</taxon>
        <taxon>Pseudomonadati</taxon>
        <taxon>Myxococcota</taxon>
        <taxon>Polyangia</taxon>
        <taxon>Polyangiales</taxon>
        <taxon>Polyangiaceae</taxon>
        <taxon>Sorangium</taxon>
    </lineage>
</organism>
<dbReference type="InterPro" id="IPR015890">
    <property type="entry name" value="Chorismate_C"/>
</dbReference>
<protein>
    <recommendedName>
        <fullName evidence="2">Anthranilate synthase</fullName>
        <ecNumber evidence="2">4.1.3.27</ecNumber>
    </recommendedName>
</protein>
<comment type="caution">
    <text evidence="7">The sequence shown here is derived from an EMBL/GenBank/DDBJ whole genome shotgun (WGS) entry which is preliminary data.</text>
</comment>
<dbReference type="SUPFAM" id="SSF52317">
    <property type="entry name" value="Class I glutamine amidotransferase-like"/>
    <property type="match status" value="1"/>
</dbReference>
<dbReference type="PRINTS" id="PR00096">
    <property type="entry name" value="GATASE"/>
</dbReference>
<name>A0A150PPX4_SORCE</name>
<proteinExistence type="predicted"/>
<dbReference type="Pfam" id="PF00117">
    <property type="entry name" value="GATase"/>
    <property type="match status" value="1"/>
</dbReference>
<evidence type="ECO:0000259" key="5">
    <source>
        <dbReference type="Pfam" id="PF00425"/>
    </source>
</evidence>
<evidence type="ECO:0000256" key="1">
    <source>
        <dbReference type="ARBA" id="ARBA00022962"/>
    </source>
</evidence>
<dbReference type="NCBIfam" id="NF010081">
    <property type="entry name" value="PRK13566.1"/>
    <property type="match status" value="1"/>
</dbReference>
<gene>
    <name evidence="7" type="ORF">BE04_06625</name>
</gene>
<dbReference type="Pfam" id="PF00425">
    <property type="entry name" value="Chorismate_bind"/>
    <property type="match status" value="1"/>
</dbReference>
<dbReference type="InterPro" id="IPR006221">
    <property type="entry name" value="TrpG/PapA_dom"/>
</dbReference>
<sequence>MVVKRESNITRRGVAVRREVEDLAVDGAIQPVVEALDTHLGVVLASSYEVPGRYTRWDIGFVDPPLVLVSRGRDFRFTTLNERGRVLLPAIEEALRGYEPIEAVERRPDEVVGAVRPAGERVPEELRSRQPSIFSVLRRMIELFGVPGDPLFGLYGAFAYDLAFQFEPIRLRLERPADQRDLVLYLPDEIVAVDHRRERATRTRYELKFGDRSTEGLPRDGATRPYVGAHSAPPNEYAPGEYAALVRVARESFKRGDLFEVVPGQTFYEPCPVAPTELFQRLRERNPAPYGFLMNLGEAEYLVGASPEMYVRVEGNRIETCPISGTIPRGSDPIADAAQIARLLASAKDESELTMCTDVDRNDKSRICVPGSVRVIGRRQIEMYSRLIHTVDHVEGRLRDGFDGLDAFLAHTWAVTVTGAPKAWAMQFIEDHERSPRAWYGAAVGLIGFDGSMNTGLTLRTIRIKDGVAQIRAGATLLYDSDPDEEERETHVKASALIDAIRRPRGVPTTAPAAINPVPGGGLKVLLVDHQDSFVHTLANYLRQTGAEVVTLRAGFPHKELDAYAPDLVVLSPGPGTPSDFDLSGTLSALLERRLPVFGVCLGLQGMVEHFGGKLGVLDYPMHGKASKVRVLGGRIFEGLPREFHAGRYHSLHALRDALPASLKITAETEDGVVMAIEHAELPMAAVQFHPESILSQDDDVGLRLVRNAVAELRRGARVEAVKR</sequence>
<dbReference type="InterPro" id="IPR010112">
    <property type="entry name" value="TrpE-G_bact"/>
</dbReference>
<dbReference type="SUPFAM" id="SSF56322">
    <property type="entry name" value="ADC synthase"/>
    <property type="match status" value="1"/>
</dbReference>
<feature type="domain" description="Glutamine amidotransferase" evidence="4">
    <location>
        <begin position="526"/>
        <end position="700"/>
    </location>
</feature>
<dbReference type="Gene3D" id="3.40.50.880">
    <property type="match status" value="1"/>
</dbReference>
<dbReference type="GO" id="GO:0004049">
    <property type="term" value="F:anthranilate synthase activity"/>
    <property type="evidence" value="ECO:0007669"/>
    <property type="project" value="UniProtKB-UniRule"/>
</dbReference>
<keyword evidence="2" id="KW-0057">Aromatic amino acid biosynthesis</keyword>
<dbReference type="PANTHER" id="PTHR11236">
    <property type="entry name" value="AMINOBENZOATE/ANTHRANILATE SYNTHASE"/>
    <property type="match status" value="1"/>
</dbReference>
<reference evidence="7 8" key="1">
    <citation type="submission" date="2014-02" db="EMBL/GenBank/DDBJ databases">
        <title>The small core and large imbalanced accessory genome model reveals a collaborative survival strategy of Sorangium cellulosum strains in nature.</title>
        <authorList>
            <person name="Han K."/>
            <person name="Peng R."/>
            <person name="Blom J."/>
            <person name="Li Y.-Z."/>
        </authorList>
    </citation>
    <scope>NUCLEOTIDE SEQUENCE [LARGE SCALE GENOMIC DNA]</scope>
    <source>
        <strain evidence="7 8">So0157-18</strain>
    </source>
</reference>
<dbReference type="EMBL" id="JELX01001761">
    <property type="protein sequence ID" value="KYF57754.1"/>
    <property type="molecule type" value="Genomic_DNA"/>
</dbReference>
<dbReference type="InterPro" id="IPR006805">
    <property type="entry name" value="Anth_synth_I_N"/>
</dbReference>
<dbReference type="NCBIfam" id="TIGR01815">
    <property type="entry name" value="TrpE-clade3"/>
    <property type="match status" value="1"/>
</dbReference>
<dbReference type="AlphaFoldDB" id="A0A150PPX4"/>
<dbReference type="GO" id="GO:0000162">
    <property type="term" value="P:L-tryptophan biosynthetic process"/>
    <property type="evidence" value="ECO:0007669"/>
    <property type="project" value="UniProtKB-UniRule"/>
</dbReference>
<keyword evidence="2" id="KW-0456">Lyase</keyword>
<dbReference type="InterPro" id="IPR019999">
    <property type="entry name" value="Anth_synth_I-like"/>
</dbReference>
<feature type="region of interest" description="Disordered" evidence="3">
    <location>
        <begin position="212"/>
        <end position="231"/>
    </location>
</feature>
<keyword evidence="2" id="KW-0028">Amino-acid biosynthesis</keyword>
<evidence type="ECO:0000256" key="2">
    <source>
        <dbReference type="PIRNR" id="PIRNR036934"/>
    </source>
</evidence>
<comment type="catalytic activity">
    <reaction evidence="2">
        <text>chorismate + L-glutamine = anthranilate + pyruvate + L-glutamate + H(+)</text>
        <dbReference type="Rhea" id="RHEA:21732"/>
        <dbReference type="ChEBI" id="CHEBI:15361"/>
        <dbReference type="ChEBI" id="CHEBI:15378"/>
        <dbReference type="ChEBI" id="CHEBI:16567"/>
        <dbReference type="ChEBI" id="CHEBI:29748"/>
        <dbReference type="ChEBI" id="CHEBI:29985"/>
        <dbReference type="ChEBI" id="CHEBI:58359"/>
        <dbReference type="EC" id="4.1.3.27"/>
    </reaction>
</comment>
<dbReference type="InterPro" id="IPR017926">
    <property type="entry name" value="GATASE"/>
</dbReference>
<dbReference type="EC" id="4.1.3.27" evidence="2"/>
<dbReference type="Pfam" id="PF04715">
    <property type="entry name" value="Anth_synt_I_N"/>
    <property type="match status" value="1"/>
</dbReference>
<dbReference type="PANTHER" id="PTHR11236:SF9">
    <property type="entry name" value="ANTHRANILATE SYNTHASE COMPONENT 1"/>
    <property type="match status" value="1"/>
</dbReference>
<comment type="pathway">
    <text evidence="2">Amino-acid biosynthesis; L-tryptophan biosynthesis; L-tryptophan from chorismate: step 1/5.</text>
</comment>
<keyword evidence="1" id="KW-0315">Glutamine amidotransferase</keyword>
<accession>A0A150PPX4</accession>
<dbReference type="UniPathway" id="UPA00035">
    <property type="reaction ID" value="UER00040"/>
</dbReference>
<dbReference type="InterPro" id="IPR029062">
    <property type="entry name" value="Class_I_gatase-like"/>
</dbReference>
<dbReference type="PROSITE" id="PS51273">
    <property type="entry name" value="GATASE_TYPE_1"/>
    <property type="match status" value="1"/>
</dbReference>
<keyword evidence="2" id="KW-0822">Tryptophan biosynthesis</keyword>
<evidence type="ECO:0000259" key="4">
    <source>
        <dbReference type="Pfam" id="PF00117"/>
    </source>
</evidence>
<evidence type="ECO:0000259" key="6">
    <source>
        <dbReference type="Pfam" id="PF04715"/>
    </source>
</evidence>
<dbReference type="Proteomes" id="UP000075604">
    <property type="component" value="Unassembled WGS sequence"/>
</dbReference>